<dbReference type="Pfam" id="PF19515">
    <property type="entry name" value="DUF6048"/>
    <property type="match status" value="1"/>
</dbReference>
<proteinExistence type="predicted"/>
<protein>
    <submittedName>
        <fullName evidence="1">Uncharacterized protein</fullName>
    </submittedName>
</protein>
<gene>
    <name evidence="1" type="ORF">I6I88_11135</name>
</gene>
<dbReference type="InterPro" id="IPR046111">
    <property type="entry name" value="DUF6048"/>
</dbReference>
<dbReference type="Proteomes" id="UP000596202">
    <property type="component" value="Chromosome"/>
</dbReference>
<name>A0A9Q6ZEQ2_MYROD</name>
<organism evidence="1 2">
    <name type="scientific">Myroides odoratus</name>
    <name type="common">Flavobacterium odoratum</name>
    <dbReference type="NCBI Taxonomy" id="256"/>
    <lineage>
        <taxon>Bacteria</taxon>
        <taxon>Pseudomonadati</taxon>
        <taxon>Bacteroidota</taxon>
        <taxon>Flavobacteriia</taxon>
        <taxon>Flavobacteriales</taxon>
        <taxon>Flavobacteriaceae</taxon>
        <taxon>Myroides</taxon>
    </lineage>
</organism>
<evidence type="ECO:0000313" key="1">
    <source>
        <dbReference type="EMBL" id="QQT98768.1"/>
    </source>
</evidence>
<accession>A0A9Q6ZEQ2</accession>
<dbReference type="RefSeq" id="WP_002985936.1">
    <property type="nucleotide sequence ID" value="NZ_CP068108.1"/>
</dbReference>
<dbReference type="AlphaFoldDB" id="A0A9Q6ZEQ2"/>
<dbReference type="GeneID" id="93528213"/>
<dbReference type="OrthoDB" id="1199048at2"/>
<evidence type="ECO:0000313" key="2">
    <source>
        <dbReference type="Proteomes" id="UP000596202"/>
    </source>
</evidence>
<dbReference type="EMBL" id="CP068108">
    <property type="protein sequence ID" value="QQT98768.1"/>
    <property type="molecule type" value="Genomic_DNA"/>
</dbReference>
<sequence length="285" mass="32906">MKMTPILKYITSGIILLFSVVSLAQKKTEETTEKTTTHMVPQVPPKYPQRYGLRLGADLFRITRSMYDKTYNGFEVVGDYRLTKKLFAVAELGHDKLNKTESTYGYTTNGTYLRIGVDYNLHENWLDREDQIYVGGRYGFSTFSQTLDWYKPYTTNPYFENPAIPVNKKYSGLSAHWIEFVAGVKTRVFNNVFMGFSLRLTGLISQKQPDDFENLYIPGYNRKYSGAIGVGFNYTVSYFIPLYKSNKKAFTIPEKDTKYDLEGNKIESEDLKMIHENKQKAGEEL</sequence>
<reference evidence="1 2" key="1">
    <citation type="submission" date="2021-01" db="EMBL/GenBank/DDBJ databases">
        <title>FDA dAtabase for Regulatory Grade micrObial Sequences (FDA-ARGOS): Supporting development and validation of Infectious Disease Dx tests.</title>
        <authorList>
            <person name="Sproer C."/>
            <person name="Gronow S."/>
            <person name="Severitt S."/>
            <person name="Schroder I."/>
            <person name="Tallon L."/>
            <person name="Sadzewicz L."/>
            <person name="Zhao X."/>
            <person name="Boylan J."/>
            <person name="Ott S."/>
            <person name="Bowen H."/>
            <person name="Vavikolanu K."/>
            <person name="Mehta A."/>
            <person name="Aluvathingal J."/>
            <person name="Nadendla S."/>
            <person name="Lowell S."/>
            <person name="Myers T."/>
            <person name="Yan Y."/>
            <person name="Sichtig H."/>
        </authorList>
    </citation>
    <scope>NUCLEOTIDE SEQUENCE [LARGE SCALE GENOMIC DNA]</scope>
    <source>
        <strain evidence="1 2">FDAARGOS_1131</strain>
    </source>
</reference>
<dbReference type="SUPFAM" id="SSF56935">
    <property type="entry name" value="Porins"/>
    <property type="match status" value="1"/>
</dbReference>